<organism evidence="2">
    <name type="scientific">uncultured Nocardioidaceae bacterium</name>
    <dbReference type="NCBI Taxonomy" id="253824"/>
    <lineage>
        <taxon>Bacteria</taxon>
        <taxon>Bacillati</taxon>
        <taxon>Actinomycetota</taxon>
        <taxon>Actinomycetes</taxon>
        <taxon>Propionibacteriales</taxon>
        <taxon>Nocardioidaceae</taxon>
        <taxon>environmental samples</taxon>
    </lineage>
</organism>
<dbReference type="PANTHER" id="PTHR45036:SF1">
    <property type="entry name" value="METHYLTRANSFERASE LIKE 7A"/>
    <property type="match status" value="1"/>
</dbReference>
<dbReference type="InterPro" id="IPR052356">
    <property type="entry name" value="Thiol_S-MT"/>
</dbReference>
<dbReference type="InterPro" id="IPR029063">
    <property type="entry name" value="SAM-dependent_MTases_sf"/>
</dbReference>
<accession>A0A6J4LBW4</accession>
<dbReference type="Gene3D" id="3.40.50.150">
    <property type="entry name" value="Vaccinia Virus protein VP39"/>
    <property type="match status" value="1"/>
</dbReference>
<proteinExistence type="predicted"/>
<dbReference type="Pfam" id="PF08241">
    <property type="entry name" value="Methyltransf_11"/>
    <property type="match status" value="1"/>
</dbReference>
<evidence type="ECO:0000313" key="2">
    <source>
        <dbReference type="EMBL" id="CAA9327615.1"/>
    </source>
</evidence>
<feature type="domain" description="Methyltransferase type 11" evidence="1">
    <location>
        <begin position="39"/>
        <end position="132"/>
    </location>
</feature>
<sequence length="205" mass="22316">MGWWQDQVVPRVVHRCLDVARVRELRPPVCEGLAGDVAEIGFGSGLNIPCYPAAVAGVWAVEPSDVAWRMAEPRLAQSPVPVERAGLDGQAMDLPDDRFDAVLSTFTLCTIPDAGAALSEVARVLRPGGTFHFLEHGRSPEPTVARWQDRVQPVYGPLAGGCHIDRPVADLVHRSGLAVERIDRFYANGPKPFAYIFRGQARKAG</sequence>
<dbReference type="GO" id="GO:0008757">
    <property type="term" value="F:S-adenosylmethionine-dependent methyltransferase activity"/>
    <property type="evidence" value="ECO:0007669"/>
    <property type="project" value="InterPro"/>
</dbReference>
<dbReference type="AlphaFoldDB" id="A0A6J4LBW4"/>
<gene>
    <name evidence="2" type="ORF">AVDCRST_MAG46-1235</name>
</gene>
<dbReference type="CDD" id="cd02440">
    <property type="entry name" value="AdoMet_MTases"/>
    <property type="match status" value="1"/>
</dbReference>
<dbReference type="EMBL" id="CADCUD010000083">
    <property type="protein sequence ID" value="CAA9327615.1"/>
    <property type="molecule type" value="Genomic_DNA"/>
</dbReference>
<name>A0A6J4LBW4_9ACTN</name>
<dbReference type="PANTHER" id="PTHR45036">
    <property type="entry name" value="METHYLTRANSFERASE LIKE 7B"/>
    <property type="match status" value="1"/>
</dbReference>
<protein>
    <recommendedName>
        <fullName evidence="1">Methyltransferase type 11 domain-containing protein</fullName>
    </recommendedName>
</protein>
<evidence type="ECO:0000259" key="1">
    <source>
        <dbReference type="Pfam" id="PF08241"/>
    </source>
</evidence>
<dbReference type="InterPro" id="IPR013216">
    <property type="entry name" value="Methyltransf_11"/>
</dbReference>
<reference evidence="2" key="1">
    <citation type="submission" date="2020-02" db="EMBL/GenBank/DDBJ databases">
        <authorList>
            <person name="Meier V. D."/>
        </authorList>
    </citation>
    <scope>NUCLEOTIDE SEQUENCE</scope>
    <source>
        <strain evidence="2">AVDCRST_MAG46</strain>
    </source>
</reference>
<dbReference type="SUPFAM" id="SSF53335">
    <property type="entry name" value="S-adenosyl-L-methionine-dependent methyltransferases"/>
    <property type="match status" value="1"/>
</dbReference>